<evidence type="ECO:0000313" key="1">
    <source>
        <dbReference type="EMBL" id="QQP54114.1"/>
    </source>
</evidence>
<dbReference type="Proteomes" id="UP000595437">
    <property type="component" value="Chromosome 4"/>
</dbReference>
<proteinExistence type="predicted"/>
<dbReference type="EMBL" id="CP045893">
    <property type="protein sequence ID" value="QQP54114.1"/>
    <property type="molecule type" value="Genomic_DNA"/>
</dbReference>
<keyword evidence="2" id="KW-1185">Reference proteome</keyword>
<name>A0A7T8KDX7_CALRO</name>
<organism evidence="1 2">
    <name type="scientific">Caligus rogercresseyi</name>
    <name type="common">Sea louse</name>
    <dbReference type="NCBI Taxonomy" id="217165"/>
    <lineage>
        <taxon>Eukaryota</taxon>
        <taxon>Metazoa</taxon>
        <taxon>Ecdysozoa</taxon>
        <taxon>Arthropoda</taxon>
        <taxon>Crustacea</taxon>
        <taxon>Multicrustacea</taxon>
        <taxon>Hexanauplia</taxon>
        <taxon>Copepoda</taxon>
        <taxon>Siphonostomatoida</taxon>
        <taxon>Caligidae</taxon>
        <taxon>Caligus</taxon>
    </lineage>
</organism>
<reference evidence="2" key="1">
    <citation type="submission" date="2021-01" db="EMBL/GenBank/DDBJ databases">
        <title>Caligus Genome Assembly.</title>
        <authorList>
            <person name="Gallardo-Escarate C."/>
        </authorList>
    </citation>
    <scope>NUCLEOTIDE SEQUENCE [LARGE SCALE GENOMIC DNA]</scope>
</reference>
<evidence type="ECO:0000313" key="2">
    <source>
        <dbReference type="Proteomes" id="UP000595437"/>
    </source>
</evidence>
<feature type="non-terminal residue" evidence="1">
    <location>
        <position position="63"/>
    </location>
</feature>
<dbReference type="AlphaFoldDB" id="A0A7T8KDX7"/>
<protein>
    <submittedName>
        <fullName evidence="1">Uncharacterized protein</fullName>
    </submittedName>
</protein>
<accession>A0A7T8KDX7</accession>
<sequence>MKVQGIEIWTVSKPWIFRSSADDSALRFFIGNTKAAFVQCGGAPSCITKGKNYLQNVAAWVKL</sequence>
<gene>
    <name evidence="1" type="ORF">FKW44_006832</name>
</gene>